<dbReference type="OrthoDB" id="1711136at2759"/>
<dbReference type="AlphaFoldDB" id="A0A139AHD9"/>
<sequence length="204" mass="21681">MYQVSKKAGGVEISKSLRLIIAKPLSGMNESGGSVARLLQRYGVDPVSDKTAIAKKLMVVFDDLNTLPGAIVVEDGGELRAIRGHKGVESIADIMGPDFIRFRIGIGRPPLSSTVTIPNFVLSPFAIGKETNLVGHALELTVGALKDIAEGVTFGDGAGWSTAPTGLPLKEVVKKAKKKFGTKKLPNQLKEMTGLYFPVDTHGI</sequence>
<dbReference type="Proteomes" id="UP000070544">
    <property type="component" value="Unassembled WGS sequence"/>
</dbReference>
<accession>A0A139AHD9</accession>
<evidence type="ECO:0000313" key="4">
    <source>
        <dbReference type="EMBL" id="KXS16109.1"/>
    </source>
</evidence>
<evidence type="ECO:0000313" key="5">
    <source>
        <dbReference type="Proteomes" id="UP000070544"/>
    </source>
</evidence>
<keyword evidence="5" id="KW-1185">Reference proteome</keyword>
<dbReference type="InterPro" id="IPR036416">
    <property type="entry name" value="Pept_tRNA_hydro_sf"/>
</dbReference>
<name>A0A139AHD9_GONPJ</name>
<proteinExistence type="predicted"/>
<keyword evidence="3" id="KW-0694">RNA-binding</keyword>
<dbReference type="InterPro" id="IPR001328">
    <property type="entry name" value="Pept_tRNA_hydro"/>
</dbReference>
<evidence type="ECO:0000256" key="3">
    <source>
        <dbReference type="ARBA" id="ARBA00022884"/>
    </source>
</evidence>
<gene>
    <name evidence="4" type="ORF">M427DRAFT_56005</name>
</gene>
<evidence type="ECO:0000256" key="2">
    <source>
        <dbReference type="ARBA" id="ARBA00022801"/>
    </source>
</evidence>
<dbReference type="SUPFAM" id="SSF53178">
    <property type="entry name" value="Peptidyl-tRNA hydrolase-like"/>
    <property type="match status" value="1"/>
</dbReference>
<dbReference type="GO" id="GO:0000049">
    <property type="term" value="F:tRNA binding"/>
    <property type="evidence" value="ECO:0007669"/>
    <property type="project" value="UniProtKB-KW"/>
</dbReference>
<dbReference type="Pfam" id="PF01195">
    <property type="entry name" value="Pept_tRNA_hydro"/>
    <property type="match status" value="1"/>
</dbReference>
<dbReference type="STRING" id="1344416.A0A139AHD9"/>
<reference evidence="4 5" key="1">
    <citation type="journal article" date="2015" name="Genome Biol. Evol.">
        <title>Phylogenomic analyses indicate that early fungi evolved digesting cell walls of algal ancestors of land plants.</title>
        <authorList>
            <person name="Chang Y."/>
            <person name="Wang S."/>
            <person name="Sekimoto S."/>
            <person name="Aerts A.L."/>
            <person name="Choi C."/>
            <person name="Clum A."/>
            <person name="LaButti K.M."/>
            <person name="Lindquist E.A."/>
            <person name="Yee Ngan C."/>
            <person name="Ohm R.A."/>
            <person name="Salamov A.A."/>
            <person name="Grigoriev I.V."/>
            <person name="Spatafora J.W."/>
            <person name="Berbee M.L."/>
        </authorList>
    </citation>
    <scope>NUCLEOTIDE SEQUENCE [LARGE SCALE GENOMIC DNA]</scope>
    <source>
        <strain evidence="4 5">JEL478</strain>
    </source>
</reference>
<dbReference type="PANTHER" id="PTHR17224:SF1">
    <property type="entry name" value="PEPTIDYL-TRNA HYDROLASE"/>
    <property type="match status" value="1"/>
</dbReference>
<protein>
    <recommendedName>
        <fullName evidence="6">Peptidyl-tRNA hydrolase</fullName>
    </recommendedName>
</protein>
<dbReference type="GO" id="GO:0004045">
    <property type="term" value="F:peptidyl-tRNA hydrolase activity"/>
    <property type="evidence" value="ECO:0007669"/>
    <property type="project" value="InterPro"/>
</dbReference>
<keyword evidence="1" id="KW-0820">tRNA-binding</keyword>
<dbReference type="Gene3D" id="3.40.50.1470">
    <property type="entry name" value="Peptidyl-tRNA hydrolase"/>
    <property type="match status" value="1"/>
</dbReference>
<organism evidence="4 5">
    <name type="scientific">Gonapodya prolifera (strain JEL478)</name>
    <name type="common">Monoblepharis prolifera</name>
    <dbReference type="NCBI Taxonomy" id="1344416"/>
    <lineage>
        <taxon>Eukaryota</taxon>
        <taxon>Fungi</taxon>
        <taxon>Fungi incertae sedis</taxon>
        <taxon>Chytridiomycota</taxon>
        <taxon>Chytridiomycota incertae sedis</taxon>
        <taxon>Monoblepharidomycetes</taxon>
        <taxon>Monoblepharidales</taxon>
        <taxon>Gonapodyaceae</taxon>
        <taxon>Gonapodya</taxon>
    </lineage>
</organism>
<keyword evidence="2" id="KW-0378">Hydrolase</keyword>
<dbReference type="EMBL" id="KQ965756">
    <property type="protein sequence ID" value="KXS16109.1"/>
    <property type="molecule type" value="Genomic_DNA"/>
</dbReference>
<evidence type="ECO:0000256" key="1">
    <source>
        <dbReference type="ARBA" id="ARBA00022555"/>
    </source>
</evidence>
<evidence type="ECO:0008006" key="6">
    <source>
        <dbReference type="Google" id="ProtNLM"/>
    </source>
</evidence>
<dbReference type="PANTHER" id="PTHR17224">
    <property type="entry name" value="PEPTIDYL-TRNA HYDROLASE"/>
    <property type="match status" value="1"/>
</dbReference>